<evidence type="ECO:0000259" key="1">
    <source>
        <dbReference type="PROSITE" id="PS50042"/>
    </source>
</evidence>
<dbReference type="InterPro" id="IPR018490">
    <property type="entry name" value="cNMP-bd_dom_sf"/>
</dbReference>
<dbReference type="AlphaFoldDB" id="A0A326RX75"/>
<dbReference type="InterPro" id="IPR000595">
    <property type="entry name" value="cNMP-bd_dom"/>
</dbReference>
<comment type="caution">
    <text evidence="2">The sequence shown here is derived from an EMBL/GenBank/DDBJ whole genome shotgun (WGS) entry which is preliminary data.</text>
</comment>
<accession>A0A326RX75</accession>
<evidence type="ECO:0000313" key="2">
    <source>
        <dbReference type="EMBL" id="PZV87155.1"/>
    </source>
</evidence>
<gene>
    <name evidence="2" type="ORF">CLV31_10127</name>
</gene>
<evidence type="ECO:0000313" key="3">
    <source>
        <dbReference type="Proteomes" id="UP000248917"/>
    </source>
</evidence>
<name>A0A326RX75_9BACT</name>
<sequence length="245" mass="27826">MGLQIPRILGSNYIPSCRDRPSGGPAPGEAKNTGKNRYGELKFIFGILKLSILNPMTTQFRNAILGLIHADPQELDQLISLCSFKKFHKNEVLSLPGKIPQEVFFIASGILRVIVTDANGIEHTIHFASENQFVADYSSFLLQQPGIYTLQALEPLEVVVMPRSAIEWGYQSMREGDKFGRKVAEFYFIYQDNRVKNNYSRTPKERYELMESIFPKIHQRVPQHMIASYLGITPVHLSRLKKAKG</sequence>
<dbReference type="CDD" id="cd00038">
    <property type="entry name" value="CAP_ED"/>
    <property type="match status" value="1"/>
</dbReference>
<keyword evidence="3" id="KW-1185">Reference proteome</keyword>
<feature type="domain" description="Cyclic nucleotide-binding" evidence="1">
    <location>
        <begin position="66"/>
        <end position="167"/>
    </location>
</feature>
<dbReference type="Gene3D" id="2.60.120.10">
    <property type="entry name" value="Jelly Rolls"/>
    <property type="match status" value="1"/>
</dbReference>
<proteinExistence type="predicted"/>
<protein>
    <submittedName>
        <fullName evidence="2">CRP-like cAMP-binding protein</fullName>
    </submittedName>
</protein>
<dbReference type="SUPFAM" id="SSF51206">
    <property type="entry name" value="cAMP-binding domain-like"/>
    <property type="match status" value="1"/>
</dbReference>
<dbReference type="Pfam" id="PF00027">
    <property type="entry name" value="cNMP_binding"/>
    <property type="match status" value="1"/>
</dbReference>
<dbReference type="EMBL" id="QKTX01000001">
    <property type="protein sequence ID" value="PZV87155.1"/>
    <property type="molecule type" value="Genomic_DNA"/>
</dbReference>
<dbReference type="Proteomes" id="UP000248917">
    <property type="component" value="Unassembled WGS sequence"/>
</dbReference>
<dbReference type="PROSITE" id="PS50042">
    <property type="entry name" value="CNMP_BINDING_3"/>
    <property type="match status" value="1"/>
</dbReference>
<dbReference type="InterPro" id="IPR014710">
    <property type="entry name" value="RmlC-like_jellyroll"/>
</dbReference>
<reference evidence="2 3" key="1">
    <citation type="submission" date="2018-06" db="EMBL/GenBank/DDBJ databases">
        <title>Genomic Encyclopedia of Archaeal and Bacterial Type Strains, Phase II (KMG-II): from individual species to whole genera.</title>
        <authorList>
            <person name="Goeker M."/>
        </authorList>
    </citation>
    <scope>NUCLEOTIDE SEQUENCE [LARGE SCALE GENOMIC DNA]</scope>
    <source>
        <strain evidence="2 3">T4</strain>
    </source>
</reference>
<organism evidence="2 3">
    <name type="scientific">Algoriphagus aquaeductus</name>
    <dbReference type="NCBI Taxonomy" id="475299"/>
    <lineage>
        <taxon>Bacteria</taxon>
        <taxon>Pseudomonadati</taxon>
        <taxon>Bacteroidota</taxon>
        <taxon>Cytophagia</taxon>
        <taxon>Cytophagales</taxon>
        <taxon>Cyclobacteriaceae</taxon>
        <taxon>Algoriphagus</taxon>
    </lineage>
</organism>